<dbReference type="Pfam" id="PF14749">
    <property type="entry name" value="Acyl-CoA_ox_N"/>
    <property type="match status" value="1"/>
</dbReference>
<dbReference type="EMBL" id="CM035436">
    <property type="protein sequence ID" value="KAH7288173.1"/>
    <property type="molecule type" value="Genomic_DNA"/>
</dbReference>
<keyword evidence="3" id="KW-1185">Reference proteome</keyword>
<dbReference type="Gene3D" id="1.10.540.10">
    <property type="entry name" value="Acyl-CoA dehydrogenase/oxidase, N-terminal domain"/>
    <property type="match status" value="1"/>
</dbReference>
<evidence type="ECO:0000313" key="3">
    <source>
        <dbReference type="Proteomes" id="UP000825935"/>
    </source>
</evidence>
<comment type="caution">
    <text evidence="2">The sequence shown here is derived from an EMBL/GenBank/DDBJ whole genome shotgun (WGS) entry which is preliminary data.</text>
</comment>
<dbReference type="AlphaFoldDB" id="A0A8T2QXV7"/>
<dbReference type="InterPro" id="IPR037069">
    <property type="entry name" value="AcylCoA_DH/ox_N_sf"/>
</dbReference>
<dbReference type="GO" id="GO:0050660">
    <property type="term" value="F:flavin adenine dinucleotide binding"/>
    <property type="evidence" value="ECO:0007669"/>
    <property type="project" value="InterPro"/>
</dbReference>
<dbReference type="InterPro" id="IPR029320">
    <property type="entry name" value="Acyl-CoA_ox_N"/>
</dbReference>
<dbReference type="OMA" id="AMNIKDA"/>
<name>A0A8T2QXV7_CERRI</name>
<feature type="domain" description="Acyl-coenzyme A oxidase N-terminal" evidence="1">
    <location>
        <begin position="18"/>
        <end position="79"/>
    </location>
</feature>
<evidence type="ECO:0000259" key="1">
    <source>
        <dbReference type="Pfam" id="PF14749"/>
    </source>
</evidence>
<dbReference type="Proteomes" id="UP000825935">
    <property type="component" value="Chromosome 31"/>
</dbReference>
<sequence>MEMEALIMEHQNVEFDVCSLKVVFSGGEQNFEMVSRMAAIAATDPVFERVYQVATSRTDLFKSGLRKAARVRQHVLDLSLTGRLTF</sequence>
<accession>A0A8T2QXV7</accession>
<dbReference type="OrthoDB" id="538336at2759"/>
<reference evidence="2" key="1">
    <citation type="submission" date="2021-08" db="EMBL/GenBank/DDBJ databases">
        <title>WGS assembly of Ceratopteris richardii.</title>
        <authorList>
            <person name="Marchant D.B."/>
            <person name="Chen G."/>
            <person name="Jenkins J."/>
            <person name="Shu S."/>
            <person name="Leebens-Mack J."/>
            <person name="Grimwood J."/>
            <person name="Schmutz J."/>
            <person name="Soltis P."/>
            <person name="Soltis D."/>
            <person name="Chen Z.-H."/>
        </authorList>
    </citation>
    <scope>NUCLEOTIDE SEQUENCE</scope>
    <source>
        <strain evidence="2">Whitten #5841</strain>
        <tissue evidence="2">Leaf</tissue>
    </source>
</reference>
<gene>
    <name evidence="2" type="ORF">KP509_31G015600</name>
</gene>
<evidence type="ECO:0000313" key="2">
    <source>
        <dbReference type="EMBL" id="KAH7288173.1"/>
    </source>
</evidence>
<protein>
    <recommendedName>
        <fullName evidence="1">Acyl-coenzyme A oxidase N-terminal domain-containing protein</fullName>
    </recommendedName>
</protein>
<organism evidence="2 3">
    <name type="scientific">Ceratopteris richardii</name>
    <name type="common">Triangle waterfern</name>
    <dbReference type="NCBI Taxonomy" id="49495"/>
    <lineage>
        <taxon>Eukaryota</taxon>
        <taxon>Viridiplantae</taxon>
        <taxon>Streptophyta</taxon>
        <taxon>Embryophyta</taxon>
        <taxon>Tracheophyta</taxon>
        <taxon>Polypodiopsida</taxon>
        <taxon>Polypodiidae</taxon>
        <taxon>Polypodiales</taxon>
        <taxon>Pteridineae</taxon>
        <taxon>Pteridaceae</taxon>
        <taxon>Parkerioideae</taxon>
        <taxon>Ceratopteris</taxon>
    </lineage>
</organism>
<proteinExistence type="predicted"/>
<dbReference type="GO" id="GO:0016627">
    <property type="term" value="F:oxidoreductase activity, acting on the CH-CH group of donors"/>
    <property type="evidence" value="ECO:0007669"/>
    <property type="project" value="InterPro"/>
</dbReference>